<dbReference type="GO" id="GO:0008499">
    <property type="term" value="F:N-acetyl-beta-D-glucosaminide beta-(1,3)-galactosyltransferase activity"/>
    <property type="evidence" value="ECO:0007669"/>
    <property type="project" value="TreeGrafter"/>
</dbReference>
<comment type="subcellular location">
    <subcellularLocation>
        <location evidence="1 13">Golgi apparatus membrane</location>
        <topology evidence="1 13">Single-pass type II membrane protein</topology>
    </subcellularLocation>
</comment>
<dbReference type="Gene3D" id="3.90.550.50">
    <property type="match status" value="1"/>
</dbReference>
<comment type="similarity">
    <text evidence="3 13">Belongs to the glycosyltransferase 31 family.</text>
</comment>
<comment type="pathway">
    <text evidence="2">Protein modification; protein glycosylation.</text>
</comment>
<reference evidence="14" key="2">
    <citation type="submission" date="2025-08" db="UniProtKB">
        <authorList>
            <consortium name="Ensembl"/>
        </authorList>
    </citation>
    <scope>IDENTIFICATION</scope>
</reference>
<name>A0A672FU71_SALFA</name>
<evidence type="ECO:0000256" key="1">
    <source>
        <dbReference type="ARBA" id="ARBA00004323"/>
    </source>
</evidence>
<dbReference type="PANTHER" id="PTHR11214:SF115">
    <property type="entry name" value="HEXOSYLTRANSFERASE"/>
    <property type="match status" value="1"/>
</dbReference>
<evidence type="ECO:0000256" key="9">
    <source>
        <dbReference type="ARBA" id="ARBA00023034"/>
    </source>
</evidence>
<keyword evidence="11" id="KW-0472">Membrane</keyword>
<evidence type="ECO:0000256" key="5">
    <source>
        <dbReference type="ARBA" id="ARBA00022679"/>
    </source>
</evidence>
<keyword evidence="9 13" id="KW-0333">Golgi apparatus</keyword>
<evidence type="ECO:0000256" key="2">
    <source>
        <dbReference type="ARBA" id="ARBA00004922"/>
    </source>
</evidence>
<dbReference type="GO" id="GO:0006493">
    <property type="term" value="P:protein O-linked glycosylation"/>
    <property type="evidence" value="ECO:0007669"/>
    <property type="project" value="TreeGrafter"/>
</dbReference>
<evidence type="ECO:0000256" key="3">
    <source>
        <dbReference type="ARBA" id="ARBA00008661"/>
    </source>
</evidence>
<reference evidence="14" key="1">
    <citation type="submission" date="2019-06" db="EMBL/GenBank/DDBJ databases">
        <authorList>
            <consortium name="Wellcome Sanger Institute Data Sharing"/>
        </authorList>
    </citation>
    <scope>NUCLEOTIDE SEQUENCE [LARGE SCALE GENOMIC DNA]</scope>
</reference>
<reference evidence="14" key="3">
    <citation type="submission" date="2025-09" db="UniProtKB">
        <authorList>
            <consortium name="Ensembl"/>
        </authorList>
    </citation>
    <scope>IDENTIFICATION</scope>
</reference>
<dbReference type="InParanoid" id="A0A672FU71"/>
<dbReference type="GO" id="GO:0000139">
    <property type="term" value="C:Golgi membrane"/>
    <property type="evidence" value="ECO:0007669"/>
    <property type="project" value="UniProtKB-SubCell"/>
</dbReference>
<evidence type="ECO:0000256" key="6">
    <source>
        <dbReference type="ARBA" id="ARBA00022692"/>
    </source>
</evidence>
<dbReference type="FunFam" id="3.90.550.50:FF:000001">
    <property type="entry name" value="Hexosyltransferase"/>
    <property type="match status" value="1"/>
</dbReference>
<keyword evidence="12" id="KW-0325">Glycoprotein</keyword>
<keyword evidence="5" id="KW-0808">Transferase</keyword>
<evidence type="ECO:0000256" key="7">
    <source>
        <dbReference type="ARBA" id="ARBA00022968"/>
    </source>
</evidence>
<organism evidence="14 15">
    <name type="scientific">Salarias fasciatus</name>
    <name type="common">Jewelled blenny</name>
    <name type="synonym">Blennius fasciatus</name>
    <dbReference type="NCBI Taxonomy" id="181472"/>
    <lineage>
        <taxon>Eukaryota</taxon>
        <taxon>Metazoa</taxon>
        <taxon>Chordata</taxon>
        <taxon>Craniata</taxon>
        <taxon>Vertebrata</taxon>
        <taxon>Euteleostomi</taxon>
        <taxon>Actinopterygii</taxon>
        <taxon>Neopterygii</taxon>
        <taxon>Teleostei</taxon>
        <taxon>Neoteleostei</taxon>
        <taxon>Acanthomorphata</taxon>
        <taxon>Ovalentaria</taxon>
        <taxon>Blenniimorphae</taxon>
        <taxon>Blenniiformes</taxon>
        <taxon>Blennioidei</taxon>
        <taxon>Blenniidae</taxon>
        <taxon>Salariinae</taxon>
        <taxon>Salarias</taxon>
    </lineage>
</organism>
<keyword evidence="4 13" id="KW-0328">Glycosyltransferase</keyword>
<dbReference type="GO" id="GO:0006629">
    <property type="term" value="P:lipid metabolic process"/>
    <property type="evidence" value="ECO:0007669"/>
    <property type="project" value="UniProtKB-KW"/>
</dbReference>
<dbReference type="InterPro" id="IPR002659">
    <property type="entry name" value="Glyco_trans_31"/>
</dbReference>
<dbReference type="PANTHER" id="PTHR11214">
    <property type="entry name" value="BETA-1,3-N-ACETYLGLUCOSAMINYLTRANSFERASE"/>
    <property type="match status" value="1"/>
</dbReference>
<evidence type="ECO:0000313" key="15">
    <source>
        <dbReference type="Proteomes" id="UP000472267"/>
    </source>
</evidence>
<keyword evidence="10" id="KW-0443">Lipid metabolism</keyword>
<dbReference type="Proteomes" id="UP000472267">
    <property type="component" value="Chromosome 2"/>
</dbReference>
<dbReference type="OMA" id="VAMWNDS"/>
<keyword evidence="8" id="KW-1133">Transmembrane helix</keyword>
<keyword evidence="7" id="KW-0735">Signal-anchor</keyword>
<evidence type="ECO:0000313" key="14">
    <source>
        <dbReference type="Ensembl" id="ENSSFAP00005010183.1"/>
    </source>
</evidence>
<evidence type="ECO:0000256" key="11">
    <source>
        <dbReference type="ARBA" id="ARBA00023136"/>
    </source>
</evidence>
<sequence>MGAAAIVFYDPSQQLSWASSVWEARPWSDQPQDGEDTSDSRVSGLSRCHFHQLIVIVSSHTCMTRRKSHVMVFSIHALNSLSRLLWFQYFVEYPHQYRFILDEPDRCLQESPFLVLVIPVDPHNREARDAIRNTWGKETSVLNRVVSHYFLLGLSAGRDGTEPVEDVLEESREHHDILQSDFLDSYHNLTIKTMVMFEWLSTHCPNTSYAMKVDSDIFLNVHKLVDMLLTAPQRRYVTGLVARGALVLRFHQSKWFVPASVFPDPVYPPYVLGLGYVFSLDLTRAILEAAPHVRAIYIEDVYVGLCLKHSGIQVTNPPRGGLFQSSKPFLIDNCHWTSVITTIMDSSKELLDVWETYERQREGGC</sequence>
<accession>A0A672FU71</accession>
<evidence type="ECO:0000256" key="10">
    <source>
        <dbReference type="ARBA" id="ARBA00023098"/>
    </source>
</evidence>
<dbReference type="Pfam" id="PF01762">
    <property type="entry name" value="Galactosyl_T"/>
    <property type="match status" value="1"/>
</dbReference>
<dbReference type="Ensembl" id="ENSSFAT00005010640.1">
    <property type="protein sequence ID" value="ENSSFAP00005010183.1"/>
    <property type="gene ID" value="ENSSFAG00005005775.1"/>
</dbReference>
<keyword evidence="6" id="KW-0812">Transmembrane</keyword>
<evidence type="ECO:0000256" key="8">
    <source>
        <dbReference type="ARBA" id="ARBA00022989"/>
    </source>
</evidence>
<evidence type="ECO:0000256" key="13">
    <source>
        <dbReference type="RuleBase" id="RU363063"/>
    </source>
</evidence>
<evidence type="ECO:0000256" key="12">
    <source>
        <dbReference type="ARBA" id="ARBA00023180"/>
    </source>
</evidence>
<dbReference type="AlphaFoldDB" id="A0A672FU71"/>
<proteinExistence type="inferred from homology"/>
<evidence type="ECO:0000256" key="4">
    <source>
        <dbReference type="ARBA" id="ARBA00022676"/>
    </source>
</evidence>
<dbReference type="EC" id="2.4.1.-" evidence="13"/>
<protein>
    <recommendedName>
        <fullName evidence="13">Hexosyltransferase</fullName>
        <ecNumber evidence="13">2.4.1.-</ecNumber>
    </recommendedName>
</protein>
<keyword evidence="15" id="KW-1185">Reference proteome</keyword>